<keyword evidence="1" id="KW-0378">Hydrolase</keyword>
<sequence>MLICATPGQAEIFTYVDGSGRKVYVDKQHKIPPEFRQQGKTRVIEVEKISDQEKQDQALKRDLSNKKQQLKRQLRELEHTIAKMETQVIIRGNQVIVPVNVRWRNSKRTLNLLLDTGASITVLHQSAVAPLNAVGRDTGYAQVAGGGTIKTERVVFDQVVVGPYDFDNKSTAVIENSGHTGFDGLLGMDILGRIRYEINFTQSKIIWSPTEYAQMKAAVEEIKVLQAEAKTEVKTGPLKES</sequence>
<reference evidence="4 5" key="1">
    <citation type="submission" date="2018-11" db="EMBL/GenBank/DDBJ databases">
        <title>The draft genome sequence of Amphritea balenae JAMM 1525T.</title>
        <authorList>
            <person name="Fang Z."/>
            <person name="Zhang Y."/>
            <person name="Han X."/>
        </authorList>
    </citation>
    <scope>NUCLEOTIDE SEQUENCE [LARGE SCALE GENOMIC DNA]</scope>
    <source>
        <strain evidence="4 5">JAMM 1525</strain>
    </source>
</reference>
<accession>A0A3P1SW75</accession>
<dbReference type="Gene3D" id="2.40.70.10">
    <property type="entry name" value="Acid Proteases"/>
    <property type="match status" value="1"/>
</dbReference>
<dbReference type="CDD" id="cd05483">
    <property type="entry name" value="retropepsin_like_bacteria"/>
    <property type="match status" value="1"/>
</dbReference>
<evidence type="ECO:0000313" key="4">
    <source>
        <dbReference type="EMBL" id="RRD00373.1"/>
    </source>
</evidence>
<evidence type="ECO:0000256" key="1">
    <source>
        <dbReference type="ARBA" id="ARBA00022801"/>
    </source>
</evidence>
<dbReference type="InterPro" id="IPR001995">
    <property type="entry name" value="Peptidase_A2_cat"/>
</dbReference>
<feature type="domain" description="Peptidase A2" evidence="3">
    <location>
        <begin position="110"/>
        <end position="193"/>
    </location>
</feature>
<dbReference type="SUPFAM" id="SSF50630">
    <property type="entry name" value="Acid proteases"/>
    <property type="match status" value="1"/>
</dbReference>
<dbReference type="PROSITE" id="PS00141">
    <property type="entry name" value="ASP_PROTEASE"/>
    <property type="match status" value="1"/>
</dbReference>
<dbReference type="OrthoDB" id="6088234at2"/>
<keyword evidence="2" id="KW-0175">Coiled coil</keyword>
<dbReference type="InterPro" id="IPR034122">
    <property type="entry name" value="Retropepsin-like_bacterial"/>
</dbReference>
<dbReference type="InterPro" id="IPR021109">
    <property type="entry name" value="Peptidase_aspartic_dom_sf"/>
</dbReference>
<dbReference type="AlphaFoldDB" id="A0A3P1SW75"/>
<dbReference type="GO" id="GO:0004190">
    <property type="term" value="F:aspartic-type endopeptidase activity"/>
    <property type="evidence" value="ECO:0007669"/>
    <property type="project" value="InterPro"/>
</dbReference>
<proteinExistence type="predicted"/>
<organism evidence="4 5">
    <name type="scientific">Amphritea balenae</name>
    <dbReference type="NCBI Taxonomy" id="452629"/>
    <lineage>
        <taxon>Bacteria</taxon>
        <taxon>Pseudomonadati</taxon>
        <taxon>Pseudomonadota</taxon>
        <taxon>Gammaproteobacteria</taxon>
        <taxon>Oceanospirillales</taxon>
        <taxon>Oceanospirillaceae</taxon>
        <taxon>Amphritea</taxon>
    </lineage>
</organism>
<dbReference type="InterPro" id="IPR001969">
    <property type="entry name" value="Aspartic_peptidase_AS"/>
</dbReference>
<protein>
    <recommendedName>
        <fullName evidence="3">Peptidase A2 domain-containing protein</fullName>
    </recommendedName>
</protein>
<dbReference type="Pfam" id="PF13650">
    <property type="entry name" value="Asp_protease_2"/>
    <property type="match status" value="1"/>
</dbReference>
<name>A0A3P1SW75_9GAMM</name>
<dbReference type="GO" id="GO:0006508">
    <property type="term" value="P:proteolysis"/>
    <property type="evidence" value="ECO:0007669"/>
    <property type="project" value="InterPro"/>
</dbReference>
<dbReference type="Proteomes" id="UP000267535">
    <property type="component" value="Unassembled WGS sequence"/>
</dbReference>
<comment type="caution">
    <text evidence="4">The sequence shown here is derived from an EMBL/GenBank/DDBJ whole genome shotgun (WGS) entry which is preliminary data.</text>
</comment>
<evidence type="ECO:0000256" key="2">
    <source>
        <dbReference type="SAM" id="Coils"/>
    </source>
</evidence>
<evidence type="ECO:0000259" key="3">
    <source>
        <dbReference type="PROSITE" id="PS50175"/>
    </source>
</evidence>
<gene>
    <name evidence="4" type="ORF">EHS89_04565</name>
</gene>
<evidence type="ECO:0000313" key="5">
    <source>
        <dbReference type="Proteomes" id="UP000267535"/>
    </source>
</evidence>
<dbReference type="PROSITE" id="PS50175">
    <property type="entry name" value="ASP_PROT_RETROV"/>
    <property type="match status" value="1"/>
</dbReference>
<keyword evidence="5" id="KW-1185">Reference proteome</keyword>
<feature type="coiled-coil region" evidence="2">
    <location>
        <begin position="49"/>
        <end position="87"/>
    </location>
</feature>
<dbReference type="EMBL" id="RQXV01000002">
    <property type="protein sequence ID" value="RRD00373.1"/>
    <property type="molecule type" value="Genomic_DNA"/>
</dbReference>
<dbReference type="RefSeq" id="WP_124924953.1">
    <property type="nucleotide sequence ID" value="NZ_BMOH01000011.1"/>
</dbReference>